<dbReference type="GO" id="GO:0003700">
    <property type="term" value="F:DNA-binding transcription factor activity"/>
    <property type="evidence" value="ECO:0007669"/>
    <property type="project" value="InterPro"/>
</dbReference>
<comment type="similarity">
    <text evidence="1">Belongs to the LysR transcriptional regulatory family.</text>
</comment>
<evidence type="ECO:0000256" key="2">
    <source>
        <dbReference type="ARBA" id="ARBA00023015"/>
    </source>
</evidence>
<protein>
    <submittedName>
        <fullName evidence="6">LysR family transcriptional regulator</fullName>
    </submittedName>
</protein>
<dbReference type="SUPFAM" id="SSF46785">
    <property type="entry name" value="Winged helix' DNA-binding domain"/>
    <property type="match status" value="1"/>
</dbReference>
<dbReference type="GO" id="GO:0043565">
    <property type="term" value="F:sequence-specific DNA binding"/>
    <property type="evidence" value="ECO:0007669"/>
    <property type="project" value="TreeGrafter"/>
</dbReference>
<dbReference type="GO" id="GO:0006351">
    <property type="term" value="P:DNA-templated transcription"/>
    <property type="evidence" value="ECO:0007669"/>
    <property type="project" value="TreeGrafter"/>
</dbReference>
<dbReference type="AlphaFoldDB" id="A0A418WND2"/>
<organism evidence="6 7">
    <name type="scientific">Sphingomonas cavernae</name>
    <dbReference type="NCBI Taxonomy" id="2320861"/>
    <lineage>
        <taxon>Bacteria</taxon>
        <taxon>Pseudomonadati</taxon>
        <taxon>Pseudomonadota</taxon>
        <taxon>Alphaproteobacteria</taxon>
        <taxon>Sphingomonadales</taxon>
        <taxon>Sphingomonadaceae</taxon>
        <taxon>Sphingomonas</taxon>
    </lineage>
</organism>
<dbReference type="InterPro" id="IPR058163">
    <property type="entry name" value="LysR-type_TF_proteobact-type"/>
</dbReference>
<dbReference type="OrthoDB" id="9813056at2"/>
<dbReference type="PANTHER" id="PTHR30537:SF74">
    <property type="entry name" value="HTH-TYPE TRANSCRIPTIONAL REGULATOR TRPI"/>
    <property type="match status" value="1"/>
</dbReference>
<evidence type="ECO:0000256" key="3">
    <source>
        <dbReference type="ARBA" id="ARBA00023125"/>
    </source>
</evidence>
<evidence type="ECO:0000256" key="4">
    <source>
        <dbReference type="ARBA" id="ARBA00023163"/>
    </source>
</evidence>
<dbReference type="PROSITE" id="PS50931">
    <property type="entry name" value="HTH_LYSR"/>
    <property type="match status" value="1"/>
</dbReference>
<sequence length="313" mass="34519">MRKLPPLAAVRVFEAAARHGNFTKAAEELGMTQAAVSYQVKLLEERIGTSLFHRVKRQVLLTETGKRIAPLISSAFDGIDDAFAIARTDNESVLTISCSNTFAQNWLALRLGAFQMQRPGLAVRLHTDDHVVDFARDEVDVAIRNSATPWPGLVSHFLMRVPIAPLASPEFLARHPPVRAPADILALPRLSSDDIWWGRWAEQTGAGAAVEAPRTALRLDSQLLEGNAAIAGHGVAILNFALWRNELRSGRLVQPLPDLAWGRGMYWLVYPPHKRNAPKIKAFRAWIEAEMRVDAADDLHGIFTPPADLVADA</sequence>
<evidence type="ECO:0000259" key="5">
    <source>
        <dbReference type="PROSITE" id="PS50931"/>
    </source>
</evidence>
<dbReference type="Pfam" id="PF00126">
    <property type="entry name" value="HTH_1"/>
    <property type="match status" value="1"/>
</dbReference>
<proteinExistence type="inferred from homology"/>
<dbReference type="PANTHER" id="PTHR30537">
    <property type="entry name" value="HTH-TYPE TRANSCRIPTIONAL REGULATOR"/>
    <property type="match status" value="1"/>
</dbReference>
<reference evidence="6 7" key="1">
    <citation type="submission" date="2018-09" db="EMBL/GenBank/DDBJ databases">
        <authorList>
            <person name="Zhu H."/>
        </authorList>
    </citation>
    <scope>NUCLEOTIDE SEQUENCE [LARGE SCALE GENOMIC DNA]</scope>
    <source>
        <strain evidence="6 7">K2R01-6</strain>
    </source>
</reference>
<dbReference type="Proteomes" id="UP000286100">
    <property type="component" value="Unassembled WGS sequence"/>
</dbReference>
<keyword evidence="3" id="KW-0238">DNA-binding</keyword>
<evidence type="ECO:0000256" key="1">
    <source>
        <dbReference type="ARBA" id="ARBA00009437"/>
    </source>
</evidence>
<dbReference type="SUPFAM" id="SSF53850">
    <property type="entry name" value="Periplasmic binding protein-like II"/>
    <property type="match status" value="1"/>
</dbReference>
<keyword evidence="7" id="KW-1185">Reference proteome</keyword>
<comment type="caution">
    <text evidence="6">The sequence shown here is derived from an EMBL/GenBank/DDBJ whole genome shotgun (WGS) entry which is preliminary data.</text>
</comment>
<dbReference type="InterPro" id="IPR036390">
    <property type="entry name" value="WH_DNA-bd_sf"/>
</dbReference>
<dbReference type="Gene3D" id="3.40.190.10">
    <property type="entry name" value="Periplasmic binding protein-like II"/>
    <property type="match status" value="2"/>
</dbReference>
<dbReference type="RefSeq" id="WP_119763725.1">
    <property type="nucleotide sequence ID" value="NZ_QYUM01000003.1"/>
</dbReference>
<feature type="domain" description="HTH lysR-type" evidence="5">
    <location>
        <begin position="5"/>
        <end position="62"/>
    </location>
</feature>
<name>A0A418WND2_9SPHN</name>
<dbReference type="CDD" id="cd08432">
    <property type="entry name" value="PBP2_GcdR_TrpI_HvrB_AmpR_like"/>
    <property type="match status" value="1"/>
</dbReference>
<dbReference type="InterPro" id="IPR000847">
    <property type="entry name" value="LysR_HTH_N"/>
</dbReference>
<dbReference type="InterPro" id="IPR036388">
    <property type="entry name" value="WH-like_DNA-bd_sf"/>
</dbReference>
<keyword evidence="4" id="KW-0804">Transcription</keyword>
<keyword evidence="2" id="KW-0805">Transcription regulation</keyword>
<evidence type="ECO:0000313" key="6">
    <source>
        <dbReference type="EMBL" id="RJF91516.1"/>
    </source>
</evidence>
<evidence type="ECO:0000313" key="7">
    <source>
        <dbReference type="Proteomes" id="UP000286100"/>
    </source>
</evidence>
<dbReference type="EMBL" id="QYUM01000003">
    <property type="protein sequence ID" value="RJF91516.1"/>
    <property type="molecule type" value="Genomic_DNA"/>
</dbReference>
<dbReference type="PRINTS" id="PR00039">
    <property type="entry name" value="HTHLYSR"/>
</dbReference>
<dbReference type="InterPro" id="IPR005119">
    <property type="entry name" value="LysR_subst-bd"/>
</dbReference>
<accession>A0A418WND2</accession>
<dbReference type="Pfam" id="PF03466">
    <property type="entry name" value="LysR_substrate"/>
    <property type="match status" value="1"/>
</dbReference>
<gene>
    <name evidence="6" type="ORF">D3876_10690</name>
</gene>
<dbReference type="Gene3D" id="1.10.10.10">
    <property type="entry name" value="Winged helix-like DNA-binding domain superfamily/Winged helix DNA-binding domain"/>
    <property type="match status" value="1"/>
</dbReference>
<dbReference type="FunFam" id="1.10.10.10:FF:000038">
    <property type="entry name" value="Glycine cleavage system transcriptional activator"/>
    <property type="match status" value="1"/>
</dbReference>